<dbReference type="PANTHER" id="PTHR33695:SF1">
    <property type="entry name" value="LIPOPROTEIN SIGNAL PEPTIDASE"/>
    <property type="match status" value="1"/>
</dbReference>
<sequence length="167" mass="18756">MKKKSYRLLPIGLMTLGIIGLDQLTKQLVKRNMEIGESIEVFGEYLKITSHRNEGAAWGIMQGQMVFFYIVTAVVLAAMTYIYYKEAKGKPMLQIGIGFLVAGAIGNLIDRVIYQRVIDFVDVLIINYSFPIFNVADAALTVGVATLIIYFLFFDKEEKKGELNADN</sequence>
<keyword evidence="8 9" id="KW-0472">Membrane</keyword>
<keyword evidence="3 9" id="KW-0645">Protease</keyword>
<reference evidence="12 13" key="1">
    <citation type="submission" date="2016-10" db="EMBL/GenBank/DDBJ databases">
        <authorList>
            <person name="Varghese N."/>
            <person name="Submissions S."/>
        </authorList>
    </citation>
    <scope>NUCLEOTIDE SEQUENCE [LARGE SCALE GENOMIC DNA]</scope>
    <source>
        <strain evidence="12 13">IBRC-M10081</strain>
    </source>
</reference>
<comment type="caution">
    <text evidence="9">Lacks conserved residue(s) required for the propagation of feature annotation.</text>
</comment>
<dbReference type="NCBIfam" id="TIGR00077">
    <property type="entry name" value="lspA"/>
    <property type="match status" value="1"/>
</dbReference>
<keyword evidence="4 9" id="KW-0812">Transmembrane</keyword>
<dbReference type="InterPro" id="IPR001872">
    <property type="entry name" value="Peptidase_A8"/>
</dbReference>
<dbReference type="GO" id="GO:0005886">
    <property type="term" value="C:plasma membrane"/>
    <property type="evidence" value="ECO:0007669"/>
    <property type="project" value="UniProtKB-SubCell"/>
</dbReference>
<evidence type="ECO:0000256" key="6">
    <source>
        <dbReference type="ARBA" id="ARBA00022801"/>
    </source>
</evidence>
<evidence type="ECO:0000256" key="10">
    <source>
        <dbReference type="RuleBase" id="RU000594"/>
    </source>
</evidence>
<dbReference type="AlphaFoldDB" id="A0A662Z2H1"/>
<evidence type="ECO:0000256" key="5">
    <source>
        <dbReference type="ARBA" id="ARBA00022750"/>
    </source>
</evidence>
<dbReference type="EC" id="3.4.23.36" evidence="9"/>
<dbReference type="Proteomes" id="UP000243605">
    <property type="component" value="Unassembled WGS sequence"/>
</dbReference>
<comment type="catalytic activity">
    <reaction evidence="9 10">
        <text>Release of signal peptides from bacterial membrane prolipoproteins. Hydrolyzes -Xaa-Yaa-Zaa-|-(S,diacylglyceryl)Cys-, in which Xaa is hydrophobic (preferably Leu), and Yaa (Ala or Ser) and Zaa (Gly or Ala) have small, neutral side chains.</text>
        <dbReference type="EC" id="3.4.23.36"/>
    </reaction>
</comment>
<gene>
    <name evidence="9" type="primary">lspA</name>
    <name evidence="12" type="ORF">SAMN05192557_0113</name>
</gene>
<evidence type="ECO:0000313" key="12">
    <source>
        <dbReference type="EMBL" id="SEV80798.1"/>
    </source>
</evidence>
<comment type="pathway">
    <text evidence="9">Protein modification; lipoprotein biosynthesis (signal peptide cleavage).</text>
</comment>
<dbReference type="OrthoDB" id="9810259at2"/>
<accession>A0A662Z2H1</accession>
<dbReference type="HAMAP" id="MF_00161">
    <property type="entry name" value="LspA"/>
    <property type="match status" value="1"/>
</dbReference>
<feature type="active site" evidence="9">
    <location>
        <position position="137"/>
    </location>
</feature>
<evidence type="ECO:0000256" key="11">
    <source>
        <dbReference type="RuleBase" id="RU004181"/>
    </source>
</evidence>
<name>A0A662Z2H1_9STAP</name>
<evidence type="ECO:0000256" key="2">
    <source>
        <dbReference type="ARBA" id="ARBA00022475"/>
    </source>
</evidence>
<dbReference type="PROSITE" id="PS00855">
    <property type="entry name" value="SPASE_II"/>
    <property type="match status" value="1"/>
</dbReference>
<comment type="subcellular location">
    <subcellularLocation>
        <location evidence="9">Cell membrane</location>
        <topology evidence="9">Multi-pass membrane protein</topology>
    </subcellularLocation>
</comment>
<dbReference type="PANTHER" id="PTHR33695">
    <property type="entry name" value="LIPOPROTEIN SIGNAL PEPTIDASE"/>
    <property type="match status" value="1"/>
</dbReference>
<proteinExistence type="inferred from homology"/>
<keyword evidence="5 9" id="KW-0064">Aspartyl protease</keyword>
<dbReference type="Pfam" id="PF01252">
    <property type="entry name" value="Peptidase_A8"/>
    <property type="match status" value="1"/>
</dbReference>
<organism evidence="12 13">
    <name type="scientific">Aliicoccus persicus</name>
    <dbReference type="NCBI Taxonomy" id="930138"/>
    <lineage>
        <taxon>Bacteria</taxon>
        <taxon>Bacillati</taxon>
        <taxon>Bacillota</taxon>
        <taxon>Bacilli</taxon>
        <taxon>Bacillales</taxon>
        <taxon>Staphylococcaceae</taxon>
        <taxon>Aliicoccus</taxon>
    </lineage>
</organism>
<keyword evidence="6 9" id="KW-0378">Hydrolase</keyword>
<dbReference type="RefSeq" id="WP_091472738.1">
    <property type="nucleotide sequence ID" value="NZ_FOIT01000001.1"/>
</dbReference>
<keyword evidence="13" id="KW-1185">Reference proteome</keyword>
<dbReference type="GO" id="GO:0006508">
    <property type="term" value="P:proteolysis"/>
    <property type="evidence" value="ECO:0007669"/>
    <property type="project" value="UniProtKB-KW"/>
</dbReference>
<evidence type="ECO:0000256" key="7">
    <source>
        <dbReference type="ARBA" id="ARBA00022989"/>
    </source>
</evidence>
<feature type="transmembrane region" description="Helical" evidence="9">
    <location>
        <begin position="129"/>
        <end position="153"/>
    </location>
</feature>
<dbReference type="GO" id="GO:0004190">
    <property type="term" value="F:aspartic-type endopeptidase activity"/>
    <property type="evidence" value="ECO:0007669"/>
    <property type="project" value="UniProtKB-UniRule"/>
</dbReference>
<evidence type="ECO:0000256" key="3">
    <source>
        <dbReference type="ARBA" id="ARBA00022670"/>
    </source>
</evidence>
<evidence type="ECO:0000313" key="13">
    <source>
        <dbReference type="Proteomes" id="UP000243605"/>
    </source>
</evidence>
<protein>
    <recommendedName>
        <fullName evidence="9">Lipoprotein signal peptidase</fullName>
        <ecNumber evidence="9">3.4.23.36</ecNumber>
    </recommendedName>
    <alternativeName>
        <fullName evidence="9">Prolipoprotein signal peptidase</fullName>
    </alternativeName>
    <alternativeName>
        <fullName evidence="9">Signal peptidase II</fullName>
        <shortName evidence="9">SPase II</shortName>
    </alternativeName>
</protein>
<evidence type="ECO:0000256" key="1">
    <source>
        <dbReference type="ARBA" id="ARBA00006139"/>
    </source>
</evidence>
<evidence type="ECO:0000256" key="8">
    <source>
        <dbReference type="ARBA" id="ARBA00023136"/>
    </source>
</evidence>
<comment type="similarity">
    <text evidence="1 9 11">Belongs to the peptidase A8 family.</text>
</comment>
<keyword evidence="2 9" id="KW-1003">Cell membrane</keyword>
<dbReference type="PRINTS" id="PR00781">
    <property type="entry name" value="LIPOSIGPTASE"/>
</dbReference>
<comment type="function">
    <text evidence="9 10">This protein specifically catalyzes the removal of signal peptides from prolipoproteins.</text>
</comment>
<feature type="transmembrane region" description="Helical" evidence="9">
    <location>
        <begin position="66"/>
        <end position="84"/>
    </location>
</feature>
<evidence type="ECO:0000256" key="4">
    <source>
        <dbReference type="ARBA" id="ARBA00022692"/>
    </source>
</evidence>
<evidence type="ECO:0000256" key="9">
    <source>
        <dbReference type="HAMAP-Rule" id="MF_00161"/>
    </source>
</evidence>
<feature type="transmembrane region" description="Helical" evidence="9">
    <location>
        <begin position="91"/>
        <end position="109"/>
    </location>
</feature>
<keyword evidence="7 9" id="KW-1133">Transmembrane helix</keyword>
<dbReference type="UniPathway" id="UPA00665"/>
<dbReference type="EMBL" id="FOIT01000001">
    <property type="protein sequence ID" value="SEV80798.1"/>
    <property type="molecule type" value="Genomic_DNA"/>
</dbReference>
<feature type="active site" evidence="9">
    <location>
        <position position="119"/>
    </location>
</feature>